<gene>
    <name evidence="5" type="primary">ycf23</name>
</gene>
<dbReference type="SUPFAM" id="SSF51395">
    <property type="entry name" value="FMN-linked oxidoreductases"/>
    <property type="match status" value="1"/>
</dbReference>
<dbReference type="PANTHER" id="PTHR36895">
    <property type="match status" value="1"/>
</dbReference>
<dbReference type="AlphaFoldDB" id="A0A7L4WNL1"/>
<evidence type="ECO:0000256" key="2">
    <source>
        <dbReference type="ARBA" id="ARBA00009664"/>
    </source>
</evidence>
<dbReference type="PANTHER" id="PTHR36895:SF1">
    <property type="entry name" value="YCF23 PROTEIN"/>
    <property type="match status" value="1"/>
</dbReference>
<organism evidence="5">
    <name type="scientific">Osmundea sinicola</name>
    <dbReference type="NCBI Taxonomy" id="290685"/>
    <lineage>
        <taxon>Eukaryota</taxon>
        <taxon>Rhodophyta</taxon>
        <taxon>Florideophyceae</taxon>
        <taxon>Rhodymeniophycidae</taxon>
        <taxon>Ceramiales</taxon>
        <taxon>Rhodomelaceae</taxon>
        <taxon>Laurencieae</taxon>
        <taxon>Osmundea</taxon>
    </lineage>
</organism>
<name>A0A7L4WNL1_9FLOR</name>
<keyword evidence="4 5" id="KW-0934">Plastid</keyword>
<evidence type="ECO:0000313" key="5">
    <source>
        <dbReference type="EMBL" id="QFR99844.1"/>
    </source>
</evidence>
<dbReference type="GO" id="GO:0009536">
    <property type="term" value="C:plastid"/>
    <property type="evidence" value="ECO:0007669"/>
    <property type="project" value="UniProtKB-SubCell"/>
</dbReference>
<comment type="similarity">
    <text evidence="2">Belongs to the ycf23 family.</text>
</comment>
<dbReference type="GeneID" id="60234887"/>
<geneLocation type="chloroplast" evidence="5"/>
<dbReference type="RefSeq" id="YP_009944550.1">
    <property type="nucleotide sequence ID" value="NC_051457.1"/>
</dbReference>
<proteinExistence type="inferred from homology"/>
<reference evidence="5" key="1">
    <citation type="submission" date="2018-09" db="EMBL/GenBank/DDBJ databases">
        <title>Genomics and Phylogenetic analysis of three type specimens of Osmundea (Rhodomelaceae, Rhodophyta).</title>
        <authorList>
            <person name="Hughey J.R."/>
            <person name="Miller K.A."/>
        </authorList>
    </citation>
    <scope>NUCLEOTIDE SEQUENCE</scope>
</reference>
<evidence type="ECO:0000256" key="3">
    <source>
        <dbReference type="ARBA" id="ARBA00021523"/>
    </source>
</evidence>
<evidence type="ECO:0000256" key="4">
    <source>
        <dbReference type="ARBA" id="ARBA00022640"/>
    </source>
</evidence>
<dbReference type="EMBL" id="MH898941">
    <property type="protein sequence ID" value="QFR99844.1"/>
    <property type="molecule type" value="Genomic_DNA"/>
</dbReference>
<keyword evidence="5" id="KW-0150">Chloroplast</keyword>
<evidence type="ECO:0000256" key="1">
    <source>
        <dbReference type="ARBA" id="ARBA00004474"/>
    </source>
</evidence>
<accession>A0A7L4WNL1</accession>
<comment type="subcellular location">
    <subcellularLocation>
        <location evidence="1">Plastid</location>
    </subcellularLocation>
</comment>
<dbReference type="Pfam" id="PF04481">
    <property type="entry name" value="DUF561"/>
    <property type="match status" value="1"/>
</dbReference>
<dbReference type="InterPro" id="IPR007570">
    <property type="entry name" value="Uncharacterised_Ycf23"/>
</dbReference>
<sequence>MNLFSSELHSSFQAKKAIKVITGIDRTDISKIIDITKAAELSGCTYVDVVANPKVVKLVKSVSSLPICVSSIDPIELYNCVVAGANLIEIGNFDFCYKQGIYLTSVNILQLTRELKYLMNNIDLCVTIPYYLSISEQVKLAQELEFLGVSIIQTESMFIKNKLQFINCNNSNTFSSAYPSYSSLLSTYFISKYVDIPIITSSSLNTITSSMALLFGASGIGVGSIIRNQNNLMEMYQYLKSLRISINLIADQQFNNLHFLHYSSSRLYPDTIKNLLI</sequence>
<protein>
    <recommendedName>
        <fullName evidence="3">Uncharacterized protein ycf23</fullName>
    </recommendedName>
</protein>